<feature type="compositionally biased region" description="Low complexity" evidence="15">
    <location>
        <begin position="220"/>
        <end position="234"/>
    </location>
</feature>
<dbReference type="GO" id="GO:0030155">
    <property type="term" value="P:regulation of cell adhesion"/>
    <property type="evidence" value="ECO:0007669"/>
    <property type="project" value="TreeGrafter"/>
</dbReference>
<keyword evidence="10" id="KW-0862">Zinc</keyword>
<evidence type="ECO:0000256" key="4">
    <source>
        <dbReference type="ARBA" id="ARBA00012483"/>
    </source>
</evidence>
<feature type="compositionally biased region" description="Polar residues" evidence="15">
    <location>
        <begin position="312"/>
        <end position="331"/>
    </location>
</feature>
<feature type="compositionally biased region" description="Low complexity" evidence="15">
    <location>
        <begin position="167"/>
        <end position="179"/>
    </location>
</feature>
<evidence type="ECO:0000256" key="3">
    <source>
        <dbReference type="ARBA" id="ARBA00004906"/>
    </source>
</evidence>
<dbReference type="GO" id="GO:0061630">
    <property type="term" value="F:ubiquitin protein ligase activity"/>
    <property type="evidence" value="ECO:0007669"/>
    <property type="project" value="UniProtKB-EC"/>
</dbReference>
<organism evidence="17 18">
    <name type="scientific">Elysia chlorotica</name>
    <name type="common">Eastern emerald elysia</name>
    <name type="synonym">Sea slug</name>
    <dbReference type="NCBI Taxonomy" id="188477"/>
    <lineage>
        <taxon>Eukaryota</taxon>
        <taxon>Metazoa</taxon>
        <taxon>Spiralia</taxon>
        <taxon>Lophotrochozoa</taxon>
        <taxon>Mollusca</taxon>
        <taxon>Gastropoda</taxon>
        <taxon>Heterobranchia</taxon>
        <taxon>Euthyneura</taxon>
        <taxon>Panpulmonata</taxon>
        <taxon>Sacoglossa</taxon>
        <taxon>Placobranchoidea</taxon>
        <taxon>Plakobranchidae</taxon>
        <taxon>Elysia</taxon>
    </lineage>
</organism>
<keyword evidence="5" id="KW-0217">Developmental protein</keyword>
<dbReference type="PANTHER" id="PTHR13480">
    <property type="entry name" value="E3 UBIQUITIN-PROTEIN LIGASE HAKAI-RELATED"/>
    <property type="match status" value="1"/>
</dbReference>
<evidence type="ECO:0000256" key="1">
    <source>
        <dbReference type="ARBA" id="ARBA00000900"/>
    </source>
</evidence>
<evidence type="ECO:0000256" key="10">
    <source>
        <dbReference type="ARBA" id="ARBA00022833"/>
    </source>
</evidence>
<feature type="region of interest" description="Disordered" evidence="15">
    <location>
        <begin position="438"/>
        <end position="543"/>
    </location>
</feature>
<evidence type="ECO:0000256" key="14">
    <source>
        <dbReference type="PROSITE-ProRule" id="PRU00175"/>
    </source>
</evidence>
<dbReference type="CDD" id="cd16508">
    <property type="entry name" value="RING-HC_HAKAI-like"/>
    <property type="match status" value="1"/>
</dbReference>
<dbReference type="SUPFAM" id="SSF57850">
    <property type="entry name" value="RING/U-box"/>
    <property type="match status" value="1"/>
</dbReference>
<evidence type="ECO:0000256" key="13">
    <source>
        <dbReference type="ARBA" id="ARBA00041081"/>
    </source>
</evidence>
<dbReference type="InterPro" id="IPR001841">
    <property type="entry name" value="Znf_RING"/>
</dbReference>
<dbReference type="EC" id="2.3.2.27" evidence="4"/>
<dbReference type="STRING" id="188477.A0A433U2G4"/>
<feature type="domain" description="RING-type" evidence="16">
    <location>
        <begin position="54"/>
        <end position="90"/>
    </location>
</feature>
<dbReference type="InterPro" id="IPR013083">
    <property type="entry name" value="Znf_RING/FYVE/PHD"/>
</dbReference>
<feature type="compositionally biased region" description="Low complexity" evidence="15">
    <location>
        <begin position="615"/>
        <end position="626"/>
    </location>
</feature>
<feature type="compositionally biased region" description="Polar residues" evidence="15">
    <location>
        <begin position="235"/>
        <end position="268"/>
    </location>
</feature>
<dbReference type="InterPro" id="IPR017907">
    <property type="entry name" value="Znf_RING_CS"/>
</dbReference>
<dbReference type="EMBL" id="RQTK01000095">
    <property type="protein sequence ID" value="RUS87995.1"/>
    <property type="molecule type" value="Genomic_DNA"/>
</dbReference>
<evidence type="ECO:0000256" key="11">
    <source>
        <dbReference type="ARBA" id="ARBA00023242"/>
    </source>
</evidence>
<comment type="pathway">
    <text evidence="3">Protein modification; protein ubiquitination.</text>
</comment>
<keyword evidence="7" id="KW-0479">Metal-binding</keyword>
<evidence type="ECO:0000259" key="16">
    <source>
        <dbReference type="PROSITE" id="PS50089"/>
    </source>
</evidence>
<evidence type="ECO:0000256" key="5">
    <source>
        <dbReference type="ARBA" id="ARBA00022473"/>
    </source>
</evidence>
<feature type="compositionally biased region" description="Polar residues" evidence="15">
    <location>
        <begin position="494"/>
        <end position="507"/>
    </location>
</feature>
<feature type="region of interest" description="Disordered" evidence="15">
    <location>
        <begin position="130"/>
        <end position="182"/>
    </location>
</feature>
<accession>A0A433U2G4</accession>
<dbReference type="Proteomes" id="UP000271974">
    <property type="component" value="Unassembled WGS sequence"/>
</dbReference>
<dbReference type="GO" id="GO:0008270">
    <property type="term" value="F:zinc ion binding"/>
    <property type="evidence" value="ECO:0007669"/>
    <property type="project" value="UniProtKB-KW"/>
</dbReference>
<gene>
    <name evidence="17" type="ORF">EGW08_004273</name>
</gene>
<dbReference type="Pfam" id="PF18408">
    <property type="entry name" value="zf_Hakai"/>
    <property type="match status" value="1"/>
</dbReference>
<keyword evidence="8 14" id="KW-0863">Zinc-finger</keyword>
<dbReference type="UniPathway" id="UPA00143"/>
<sequence length="651" mass="69652">MSVLDDFAEEEVVENPTLRAAYNAEPLHQNEPLHWDYEVNLIGEKIYDKTIHLCEVCELPILVYGRMLPCKHIFCFDCARKCDKVCIRCKYKVQKVEKSALGTVYVCTHGAPKHSTKGCRRTYLSQRDLHSHHAHRHLPKASSSGKSGGLSGQASIQPSPNQLPMTQQQAQQASQQKQSMAVGQSAVGARGLLSPSQGQMVGMLAVSSASQASPLIPGLGGLTTSLTGQTSQSPHLQPSMSSKPPSLHQPQQNLGLSYSGQPIQNNPSDIYRPVDLGNVLPNNLPQQQQQQPHRHMHQPQLQQQQQQHGLHSSMQPGLPGSQQSFGQPSHFQHTPPPTQLPQQMGVGSVQQAMLSPGLHMGQQQQQQQQHHQHQQQQHQQQRHGLSVSQHMETFSPQNPPPIAVSSPLAMTMANNVSQSRTNNLITVPIQDEGQYRPLPFVNTSLGGQPGTQSWQNSGSFAHGMPPGGFHTKHGGVTESMMGGAGDTAPGLAFSQGQGSSQNINFSSADGGHHPGMGMNFGQLRGQTVPPRLGFNQPGLDQGNAGGMPPFSQSLPGMGAGVGGAGGGNISQGLVRAISMVAAATRPHPVSGGPGMRHSGPGIGGQTVGRGTRFQGPPSGRWPSPRGMQPRMGGSQAQPRSHDGFNQGPYYN</sequence>
<dbReference type="InterPro" id="IPR041042">
    <property type="entry name" value="Znf_Hakai"/>
</dbReference>
<comment type="subcellular location">
    <subcellularLocation>
        <location evidence="2">Nucleus</location>
    </subcellularLocation>
</comment>
<evidence type="ECO:0000256" key="12">
    <source>
        <dbReference type="ARBA" id="ARBA00038499"/>
    </source>
</evidence>
<dbReference type="GO" id="GO:0005634">
    <property type="term" value="C:nucleus"/>
    <property type="evidence" value="ECO:0007669"/>
    <property type="project" value="UniProtKB-SubCell"/>
</dbReference>
<dbReference type="PANTHER" id="PTHR13480:SF0">
    <property type="entry name" value="E3 UBIQUITIN-PROTEIN LIGASE HAKAI"/>
    <property type="match status" value="1"/>
</dbReference>
<dbReference type="AlphaFoldDB" id="A0A433U2G4"/>
<comment type="catalytic activity">
    <reaction evidence="1">
        <text>S-ubiquitinyl-[E2 ubiquitin-conjugating enzyme]-L-cysteine + [acceptor protein]-L-lysine = [E2 ubiquitin-conjugating enzyme]-L-cysteine + N(6)-ubiquitinyl-[acceptor protein]-L-lysine.</text>
        <dbReference type="EC" id="2.3.2.27"/>
    </reaction>
</comment>
<protein>
    <recommendedName>
        <fullName evidence="13">E3 ubiquitin-protein ligase Hakai</fullName>
        <ecNumber evidence="4">2.3.2.27</ecNumber>
    </recommendedName>
</protein>
<evidence type="ECO:0000256" key="15">
    <source>
        <dbReference type="SAM" id="MobiDB-lite"/>
    </source>
</evidence>
<evidence type="ECO:0000256" key="6">
    <source>
        <dbReference type="ARBA" id="ARBA00022679"/>
    </source>
</evidence>
<feature type="compositionally biased region" description="Low complexity" evidence="15">
    <location>
        <begin position="362"/>
        <end position="379"/>
    </location>
</feature>
<keyword evidence="11" id="KW-0539">Nucleus</keyword>
<dbReference type="Gene3D" id="6.10.140.2210">
    <property type="match status" value="1"/>
</dbReference>
<evidence type="ECO:0000256" key="2">
    <source>
        <dbReference type="ARBA" id="ARBA00004123"/>
    </source>
</evidence>
<comment type="similarity">
    <text evidence="12">Belongs to the Hakai family.</text>
</comment>
<feature type="region of interest" description="Disordered" evidence="15">
    <location>
        <begin position="589"/>
        <end position="651"/>
    </location>
</feature>
<feature type="compositionally biased region" description="Polar residues" evidence="15">
    <location>
        <begin position="156"/>
        <end position="166"/>
    </location>
</feature>
<evidence type="ECO:0000256" key="8">
    <source>
        <dbReference type="ARBA" id="ARBA00022771"/>
    </source>
</evidence>
<keyword evidence="6" id="KW-0808">Transferase</keyword>
<evidence type="ECO:0000256" key="7">
    <source>
        <dbReference type="ARBA" id="ARBA00022723"/>
    </source>
</evidence>
<keyword evidence="18" id="KW-1185">Reference proteome</keyword>
<evidence type="ECO:0000313" key="17">
    <source>
        <dbReference type="EMBL" id="RUS87995.1"/>
    </source>
</evidence>
<dbReference type="Gene3D" id="3.30.40.10">
    <property type="entry name" value="Zinc/RING finger domain, C3HC4 (zinc finger)"/>
    <property type="match status" value="1"/>
</dbReference>
<feature type="compositionally biased region" description="Basic residues" evidence="15">
    <location>
        <begin position="130"/>
        <end position="139"/>
    </location>
</feature>
<feature type="compositionally biased region" description="Polar residues" evidence="15">
    <location>
        <begin position="382"/>
        <end position="396"/>
    </location>
</feature>
<comment type="caution">
    <text evidence="17">The sequence shown here is derived from an EMBL/GenBank/DDBJ whole genome shotgun (WGS) entry which is preliminary data.</text>
</comment>
<dbReference type="OrthoDB" id="547746at2759"/>
<reference evidence="17 18" key="1">
    <citation type="submission" date="2019-01" db="EMBL/GenBank/DDBJ databases">
        <title>A draft genome assembly of the solar-powered sea slug Elysia chlorotica.</title>
        <authorList>
            <person name="Cai H."/>
            <person name="Li Q."/>
            <person name="Fang X."/>
            <person name="Li J."/>
            <person name="Curtis N.E."/>
            <person name="Altenburger A."/>
            <person name="Shibata T."/>
            <person name="Feng M."/>
            <person name="Maeda T."/>
            <person name="Schwartz J.A."/>
            <person name="Shigenobu S."/>
            <person name="Lundholm N."/>
            <person name="Nishiyama T."/>
            <person name="Yang H."/>
            <person name="Hasebe M."/>
            <person name="Li S."/>
            <person name="Pierce S.K."/>
            <person name="Wang J."/>
        </authorList>
    </citation>
    <scope>NUCLEOTIDE SEQUENCE [LARGE SCALE GENOMIC DNA]</scope>
    <source>
        <strain evidence="17">EC2010</strain>
        <tissue evidence="17">Whole organism of an adult</tissue>
    </source>
</reference>
<proteinExistence type="inferred from homology"/>
<dbReference type="InterPro" id="IPR040383">
    <property type="entry name" value="HAKAI/CBLL2"/>
</dbReference>
<name>A0A433U2G4_ELYCH</name>
<feature type="region of interest" description="Disordered" evidence="15">
    <location>
        <begin position="220"/>
        <end position="405"/>
    </location>
</feature>
<dbReference type="InterPro" id="IPR040380">
    <property type="entry name" value="HAKAI-like_RING-HC"/>
</dbReference>
<evidence type="ECO:0000256" key="9">
    <source>
        <dbReference type="ARBA" id="ARBA00022786"/>
    </source>
</evidence>
<feature type="compositionally biased region" description="Polar residues" evidence="15">
    <location>
        <begin position="441"/>
        <end position="459"/>
    </location>
</feature>
<dbReference type="GO" id="GO:0016567">
    <property type="term" value="P:protein ubiquitination"/>
    <property type="evidence" value="ECO:0007669"/>
    <property type="project" value="UniProtKB-UniPathway"/>
</dbReference>
<keyword evidence="9" id="KW-0833">Ubl conjugation pathway</keyword>
<dbReference type="PROSITE" id="PS50089">
    <property type="entry name" value="ZF_RING_2"/>
    <property type="match status" value="1"/>
</dbReference>
<dbReference type="PROSITE" id="PS00518">
    <property type="entry name" value="ZF_RING_1"/>
    <property type="match status" value="1"/>
</dbReference>
<feature type="compositionally biased region" description="Low complexity" evidence="15">
    <location>
        <begin position="298"/>
        <end position="311"/>
    </location>
</feature>
<evidence type="ECO:0000313" key="18">
    <source>
        <dbReference type="Proteomes" id="UP000271974"/>
    </source>
</evidence>